<dbReference type="InParanoid" id="H3GZ83"/>
<evidence type="ECO:0000313" key="2">
    <source>
        <dbReference type="Proteomes" id="UP000005238"/>
    </source>
</evidence>
<dbReference type="EMBL" id="DS566079">
    <property type="status" value="NOT_ANNOTATED_CDS"/>
    <property type="molecule type" value="Genomic_DNA"/>
</dbReference>
<dbReference type="VEuPathDB" id="FungiDB:KRP23_14115"/>
<dbReference type="EnsemblProtists" id="Phyra83081">
    <property type="protein sequence ID" value="Phyra83081"/>
    <property type="gene ID" value="Phyra83081"/>
</dbReference>
<dbReference type="VEuPathDB" id="FungiDB:KRP22_14377"/>
<dbReference type="OMA" id="ITCTRAY"/>
<dbReference type="Proteomes" id="UP000005238">
    <property type="component" value="Unassembled WGS sequence"/>
</dbReference>
<keyword evidence="2" id="KW-1185">Reference proteome</keyword>
<accession>H3GZ83</accession>
<proteinExistence type="predicted"/>
<organism evidence="1 2">
    <name type="scientific">Phytophthora ramorum</name>
    <name type="common">Sudden oak death agent</name>
    <dbReference type="NCBI Taxonomy" id="164328"/>
    <lineage>
        <taxon>Eukaryota</taxon>
        <taxon>Sar</taxon>
        <taxon>Stramenopiles</taxon>
        <taxon>Oomycota</taxon>
        <taxon>Peronosporomycetes</taxon>
        <taxon>Peronosporales</taxon>
        <taxon>Peronosporaceae</taxon>
        <taxon>Phytophthora</taxon>
    </lineage>
</organism>
<sequence length="170" mass="18669">MASALASCKSVMASYRCLGEGLQKETSLNVERHLRVLVTLIKPRSDTAITCTRAYIEVSERSDWSQLHSQVLCDKLRHSAAMVVPQDDDECDDDSAEFFFCEPSLAARRVDVAASSLDVVRNVLHKINALDAAGRDSEGADLPAVSGDDVYVIHRAESDEEVRSDLKRSA</sequence>
<dbReference type="HOGENOM" id="CLU_1573737_0_0_1"/>
<name>H3GZ83_PHYRM</name>
<reference evidence="2" key="1">
    <citation type="journal article" date="2006" name="Science">
        <title>Phytophthora genome sequences uncover evolutionary origins and mechanisms of pathogenesis.</title>
        <authorList>
            <person name="Tyler B.M."/>
            <person name="Tripathy S."/>
            <person name="Zhang X."/>
            <person name="Dehal P."/>
            <person name="Jiang R.H."/>
            <person name="Aerts A."/>
            <person name="Arredondo F.D."/>
            <person name="Baxter L."/>
            <person name="Bensasson D."/>
            <person name="Beynon J.L."/>
            <person name="Chapman J."/>
            <person name="Damasceno C.M."/>
            <person name="Dorrance A.E."/>
            <person name="Dou D."/>
            <person name="Dickerman A.W."/>
            <person name="Dubchak I.L."/>
            <person name="Garbelotto M."/>
            <person name="Gijzen M."/>
            <person name="Gordon S.G."/>
            <person name="Govers F."/>
            <person name="Grunwald N.J."/>
            <person name="Huang W."/>
            <person name="Ivors K.L."/>
            <person name="Jones R.W."/>
            <person name="Kamoun S."/>
            <person name="Krampis K."/>
            <person name="Lamour K.H."/>
            <person name="Lee M.K."/>
            <person name="McDonald W.H."/>
            <person name="Medina M."/>
            <person name="Meijer H.J."/>
            <person name="Nordberg E.K."/>
            <person name="Maclean D.J."/>
            <person name="Ospina-Giraldo M.D."/>
            <person name="Morris P.F."/>
            <person name="Phuntumart V."/>
            <person name="Putnam N.H."/>
            <person name="Rash S."/>
            <person name="Rose J.K."/>
            <person name="Sakihama Y."/>
            <person name="Salamov A.A."/>
            <person name="Savidor A."/>
            <person name="Scheuring C.F."/>
            <person name="Smith B.M."/>
            <person name="Sobral B.W."/>
            <person name="Terry A."/>
            <person name="Torto-Alalibo T.A."/>
            <person name="Win J."/>
            <person name="Xu Z."/>
            <person name="Zhang H."/>
            <person name="Grigoriev I.V."/>
            <person name="Rokhsar D.S."/>
            <person name="Boore J.L."/>
        </authorList>
    </citation>
    <scope>NUCLEOTIDE SEQUENCE [LARGE SCALE GENOMIC DNA]</scope>
    <source>
        <strain evidence="2">Pr102</strain>
    </source>
</reference>
<dbReference type="AlphaFoldDB" id="H3GZ83"/>
<reference evidence="1" key="2">
    <citation type="submission" date="2015-06" db="UniProtKB">
        <authorList>
            <consortium name="EnsemblProtists"/>
        </authorList>
    </citation>
    <scope>IDENTIFICATION</scope>
    <source>
        <strain evidence="1">Pr102</strain>
    </source>
</reference>
<evidence type="ECO:0000313" key="1">
    <source>
        <dbReference type="EnsemblProtists" id="Phyra83081"/>
    </source>
</evidence>
<protein>
    <submittedName>
        <fullName evidence="1">Uncharacterized protein</fullName>
    </submittedName>
</protein>